<sequence length="84" mass="9298">MSAAARPWRLPGFTKWGTGLWCFSYRYALYFVSKDAEGRWQVVAQGKESVLIGPGGRTRAAAVRAALEAIDAVHQDQEQEKGAR</sequence>
<evidence type="ECO:0000313" key="2">
    <source>
        <dbReference type="Proteomes" id="UP000008703"/>
    </source>
</evidence>
<geneLocation type="plasmid" evidence="1 2">
    <name>pSTRVI02</name>
</geneLocation>
<dbReference type="AlphaFoldDB" id="G2PHT5"/>
<dbReference type="RefSeq" id="WP_014043821.1">
    <property type="nucleotide sequence ID" value="NC_015952.1"/>
</dbReference>
<dbReference type="HOGENOM" id="CLU_2526240_0_0_11"/>
<organism evidence="1 2">
    <name type="scientific">Streptomyces violaceusniger (strain Tu 4113)</name>
    <dbReference type="NCBI Taxonomy" id="653045"/>
    <lineage>
        <taxon>Bacteria</taxon>
        <taxon>Bacillati</taxon>
        <taxon>Actinomycetota</taxon>
        <taxon>Actinomycetes</taxon>
        <taxon>Kitasatosporales</taxon>
        <taxon>Streptomycetaceae</taxon>
        <taxon>Streptomyces</taxon>
        <taxon>Streptomyces violaceusniger group</taxon>
    </lineage>
</organism>
<proteinExistence type="predicted"/>
<reference evidence="1" key="1">
    <citation type="submission" date="2011-08" db="EMBL/GenBank/DDBJ databases">
        <title>Complete sequence of plasmid 2 of Streptomyces violaceusniger Tu 4113.</title>
        <authorList>
            <consortium name="US DOE Joint Genome Institute"/>
            <person name="Lucas S."/>
            <person name="Han J."/>
            <person name="Lapidus A."/>
            <person name="Cheng J.-F."/>
            <person name="Goodwin L."/>
            <person name="Pitluck S."/>
            <person name="Peters L."/>
            <person name="Ivanova N."/>
            <person name="Daligault H."/>
            <person name="Detter J.C."/>
            <person name="Han C."/>
            <person name="Tapia R."/>
            <person name="Land M."/>
            <person name="Hauser L."/>
            <person name="Kyrpides N."/>
            <person name="Ivanova N."/>
            <person name="Pagani I."/>
            <person name="Hagen A."/>
            <person name="Katz L."/>
            <person name="Fiedler H.-P."/>
            <person name="Keasling J."/>
            <person name="Fortman J."/>
            <person name="Woyke T."/>
        </authorList>
    </citation>
    <scope>NUCLEOTIDE SEQUENCE [LARGE SCALE GENOMIC DNA]</scope>
    <source>
        <strain evidence="1">Tu 4113</strain>
        <plasmid evidence="1">pSTRVI02</plasmid>
    </source>
</reference>
<dbReference type="EMBL" id="CP002996">
    <property type="protein sequence ID" value="AEM88886.1"/>
    <property type="molecule type" value="Genomic_DNA"/>
</dbReference>
<evidence type="ECO:0000313" key="1">
    <source>
        <dbReference type="EMBL" id="AEM88886.1"/>
    </source>
</evidence>
<name>G2PHT5_STRV4</name>
<gene>
    <name evidence="1" type="ORF">Strvi_0110</name>
</gene>
<accession>G2PHT5</accession>
<keyword evidence="2" id="KW-1185">Reference proteome</keyword>
<dbReference type="KEGG" id="svl:Strvi_0110"/>
<protein>
    <submittedName>
        <fullName evidence="1">Uncharacterized protein</fullName>
    </submittedName>
</protein>
<dbReference type="Proteomes" id="UP000008703">
    <property type="component" value="Plasmid pSTRVI02"/>
</dbReference>
<keyword evidence="1" id="KW-0614">Plasmid</keyword>